<dbReference type="PANTHER" id="PTHR21666:SF270">
    <property type="entry name" value="MUREIN HYDROLASE ACTIVATOR ENVC"/>
    <property type="match status" value="1"/>
</dbReference>
<dbReference type="InterPro" id="IPR016047">
    <property type="entry name" value="M23ase_b-sheet_dom"/>
</dbReference>
<dbReference type="Pfam" id="PF01551">
    <property type="entry name" value="Peptidase_M23"/>
    <property type="match status" value="1"/>
</dbReference>
<dbReference type="SMART" id="SM00257">
    <property type="entry name" value="LysM"/>
    <property type="match status" value="2"/>
</dbReference>
<reference evidence="2 3" key="1">
    <citation type="journal article" date="2015" name="Nature">
        <title>rRNA introns, odd ribosomes, and small enigmatic genomes across a large radiation of phyla.</title>
        <authorList>
            <person name="Brown C.T."/>
            <person name="Hug L.A."/>
            <person name="Thomas B.C."/>
            <person name="Sharon I."/>
            <person name="Castelle C.J."/>
            <person name="Singh A."/>
            <person name="Wilkins M.J."/>
            <person name="Williams K.H."/>
            <person name="Banfield J.F."/>
        </authorList>
    </citation>
    <scope>NUCLEOTIDE SEQUENCE [LARGE SCALE GENOMIC DNA]</scope>
</reference>
<dbReference type="SUPFAM" id="SSF51261">
    <property type="entry name" value="Duplicated hybrid motif"/>
    <property type="match status" value="1"/>
</dbReference>
<dbReference type="EMBL" id="LBTX01000015">
    <property type="protein sequence ID" value="KKQ49435.1"/>
    <property type="molecule type" value="Genomic_DNA"/>
</dbReference>
<evidence type="ECO:0000313" key="3">
    <source>
        <dbReference type="Proteomes" id="UP000034231"/>
    </source>
</evidence>
<dbReference type="AlphaFoldDB" id="A0A0G0IEK7"/>
<evidence type="ECO:0000313" key="2">
    <source>
        <dbReference type="EMBL" id="KKQ49435.1"/>
    </source>
</evidence>
<dbReference type="InterPro" id="IPR018392">
    <property type="entry name" value="LysM"/>
</dbReference>
<sequence>MKKIIELIKEYFGYEGQLIKQFLGLQGRFWVEIGSLFLGWVVNIKDGTAKLMYKQRGRFSQSFVSTSLAILSFGAVVFSGNLEDLIKRGSNSEVGGSGYLIMAADSGTGGAETLISDLPKGETTEYRVVEGDTISSIAQKFGVSIDTVLWENNLKSVEAIKPKQILRILPVTGVRHQVKRGETVYSIAKYYSVDAQNIIDYPFNTFSNDEIFALTAGQELIIPEGIEPKETITGTRSIARTVAPIPGVVGEGNYMWPTSGTITQRSSWYHRAVDIANRGNPAIVAAATGTVVTAGWNGGGYGNYVVIDHGNGQSTLYAHMSNNSIVVKAGDKVSQGQKIGTMGSTGRSTGTHLHFEIVAGGAKLDPLKMLK</sequence>
<dbReference type="InterPro" id="IPR036779">
    <property type="entry name" value="LysM_dom_sf"/>
</dbReference>
<dbReference type="PROSITE" id="PS51782">
    <property type="entry name" value="LYSM"/>
    <property type="match status" value="2"/>
</dbReference>
<dbReference type="InterPro" id="IPR050570">
    <property type="entry name" value="Cell_wall_metabolism_enzyme"/>
</dbReference>
<dbReference type="SUPFAM" id="SSF54106">
    <property type="entry name" value="LysM domain"/>
    <property type="match status" value="2"/>
</dbReference>
<dbReference type="Gene3D" id="3.10.350.10">
    <property type="entry name" value="LysM domain"/>
    <property type="match status" value="2"/>
</dbReference>
<evidence type="ECO:0000259" key="1">
    <source>
        <dbReference type="PROSITE" id="PS51782"/>
    </source>
</evidence>
<proteinExistence type="predicted"/>
<dbReference type="InterPro" id="IPR011055">
    <property type="entry name" value="Dup_hybrid_motif"/>
</dbReference>
<dbReference type="CDD" id="cd12797">
    <property type="entry name" value="M23_peptidase"/>
    <property type="match status" value="1"/>
</dbReference>
<protein>
    <submittedName>
        <fullName evidence="2">Peptidase M23 family protein</fullName>
    </submittedName>
</protein>
<dbReference type="CDD" id="cd00118">
    <property type="entry name" value="LysM"/>
    <property type="match status" value="2"/>
</dbReference>
<name>A0A0G0IEK7_9BACT</name>
<dbReference type="Proteomes" id="UP000034231">
    <property type="component" value="Unassembled WGS sequence"/>
</dbReference>
<comment type="caution">
    <text evidence="2">The sequence shown here is derived from an EMBL/GenBank/DDBJ whole genome shotgun (WGS) entry which is preliminary data.</text>
</comment>
<organism evidence="2 3">
    <name type="scientific">Candidatus Shapirobacteria bacterium GW2011_GWE1_38_10</name>
    <dbReference type="NCBI Taxonomy" id="1618488"/>
    <lineage>
        <taxon>Bacteria</taxon>
        <taxon>Candidatus Shapironibacteriota</taxon>
    </lineage>
</organism>
<dbReference type="PANTHER" id="PTHR21666">
    <property type="entry name" value="PEPTIDASE-RELATED"/>
    <property type="match status" value="1"/>
</dbReference>
<dbReference type="GO" id="GO:0004222">
    <property type="term" value="F:metalloendopeptidase activity"/>
    <property type="evidence" value="ECO:0007669"/>
    <property type="project" value="TreeGrafter"/>
</dbReference>
<accession>A0A0G0IEK7</accession>
<dbReference type="Pfam" id="PF01476">
    <property type="entry name" value="LysM"/>
    <property type="match status" value="2"/>
</dbReference>
<gene>
    <name evidence="2" type="ORF">US68_C0015G0006</name>
</gene>
<feature type="domain" description="LysM" evidence="1">
    <location>
        <begin position="174"/>
        <end position="222"/>
    </location>
</feature>
<dbReference type="Gene3D" id="2.70.70.10">
    <property type="entry name" value="Glucose Permease (Domain IIA)"/>
    <property type="match status" value="1"/>
</dbReference>
<feature type="domain" description="LysM" evidence="1">
    <location>
        <begin position="124"/>
        <end position="168"/>
    </location>
</feature>